<dbReference type="AlphaFoldDB" id="A0A427A7Y8"/>
<organism evidence="1 2">
    <name type="scientific">Ensete ventricosum</name>
    <name type="common">Abyssinian banana</name>
    <name type="synonym">Musa ensete</name>
    <dbReference type="NCBI Taxonomy" id="4639"/>
    <lineage>
        <taxon>Eukaryota</taxon>
        <taxon>Viridiplantae</taxon>
        <taxon>Streptophyta</taxon>
        <taxon>Embryophyta</taxon>
        <taxon>Tracheophyta</taxon>
        <taxon>Spermatophyta</taxon>
        <taxon>Magnoliopsida</taxon>
        <taxon>Liliopsida</taxon>
        <taxon>Zingiberales</taxon>
        <taxon>Musaceae</taxon>
        <taxon>Ensete</taxon>
    </lineage>
</organism>
<name>A0A427A7Y8_ENSVE</name>
<sequence>MEVKYLFTPARSSTSHSSHVVYPCSGTSSSSTIPLPLSAEVLAVLPEASVGCLAATFRRHFLKPSPAQELGCFLAVDTPTSPAAGTLAVDDAADPLSAPLSDFILLRLNIFAQQNVTTSVRSYSLSERSTRNPLLFEACLDHRMQKKSQSHFKGVGRQTKATWKSIIRTFLRQGNMEFVLWRNEIVLPHID</sequence>
<dbReference type="EMBL" id="AMZH03003456">
    <property type="protein sequence ID" value="RRT72268.1"/>
    <property type="molecule type" value="Genomic_DNA"/>
</dbReference>
<protein>
    <submittedName>
        <fullName evidence="1">Uncharacterized protein</fullName>
    </submittedName>
</protein>
<accession>A0A427A7Y8</accession>
<evidence type="ECO:0000313" key="2">
    <source>
        <dbReference type="Proteomes" id="UP000287651"/>
    </source>
</evidence>
<reference evidence="1 2" key="1">
    <citation type="journal article" date="2014" name="Agronomy (Basel)">
        <title>A Draft Genome Sequence for Ensete ventricosum, the Drought-Tolerant Tree Against Hunger.</title>
        <authorList>
            <person name="Harrison J."/>
            <person name="Moore K.A."/>
            <person name="Paszkiewicz K."/>
            <person name="Jones T."/>
            <person name="Grant M."/>
            <person name="Ambacheew D."/>
            <person name="Muzemil S."/>
            <person name="Studholme D.J."/>
        </authorList>
    </citation>
    <scope>NUCLEOTIDE SEQUENCE [LARGE SCALE GENOMIC DNA]</scope>
</reference>
<evidence type="ECO:0000313" key="1">
    <source>
        <dbReference type="EMBL" id="RRT72268.1"/>
    </source>
</evidence>
<proteinExistence type="predicted"/>
<comment type="caution">
    <text evidence="1">The sequence shown here is derived from an EMBL/GenBank/DDBJ whole genome shotgun (WGS) entry which is preliminary data.</text>
</comment>
<dbReference type="Proteomes" id="UP000287651">
    <property type="component" value="Unassembled WGS sequence"/>
</dbReference>
<gene>
    <name evidence="1" type="ORF">B296_00003042</name>
</gene>